<reference evidence="1" key="1">
    <citation type="submission" date="2023-01" db="EMBL/GenBank/DDBJ databases">
        <title>Human gut microbiome strain richness.</title>
        <authorList>
            <person name="Chen-Liaw A."/>
        </authorList>
    </citation>
    <scope>NUCLEOTIDE SEQUENCE</scope>
    <source>
        <strain evidence="1">D55st1_G4_D55t1_190419</strain>
    </source>
</reference>
<dbReference type="Proteomes" id="UP001220658">
    <property type="component" value="Unassembled WGS sequence"/>
</dbReference>
<comment type="caution">
    <text evidence="1">The sequence shown here is derived from an EMBL/GenBank/DDBJ whole genome shotgun (WGS) entry which is preliminary data.</text>
</comment>
<proteinExistence type="predicted"/>
<dbReference type="AlphaFoldDB" id="A0AAW6FS35"/>
<accession>A0AAW6FS35</accession>
<evidence type="ECO:0000313" key="2">
    <source>
        <dbReference type="Proteomes" id="UP001220658"/>
    </source>
</evidence>
<protein>
    <submittedName>
        <fullName evidence="1">Uncharacterized protein</fullName>
    </submittedName>
</protein>
<dbReference type="RefSeq" id="WP_195191176.1">
    <property type="nucleotide sequence ID" value="NZ_JADMUL010000011.1"/>
</dbReference>
<organism evidence="1 2">
    <name type="scientific">Faecalitalea cylindroides</name>
    <dbReference type="NCBI Taxonomy" id="39483"/>
    <lineage>
        <taxon>Bacteria</taxon>
        <taxon>Bacillati</taxon>
        <taxon>Bacillota</taxon>
        <taxon>Erysipelotrichia</taxon>
        <taxon>Erysipelotrichales</taxon>
        <taxon>Erysipelotrichaceae</taxon>
        <taxon>Faecalitalea</taxon>
    </lineage>
</organism>
<evidence type="ECO:0000313" key="1">
    <source>
        <dbReference type="EMBL" id="MDC0828002.1"/>
    </source>
</evidence>
<name>A0AAW6FS35_9FIRM</name>
<gene>
    <name evidence="1" type="ORF">POG00_04670</name>
</gene>
<dbReference type="EMBL" id="JAQNCK010000009">
    <property type="protein sequence ID" value="MDC0828002.1"/>
    <property type="molecule type" value="Genomic_DNA"/>
</dbReference>
<sequence>MKHQKFVDEEELKELFWNRYKQREIPLKHLFNASINKESIDLLTLETMIDGQSKIYSFVFSIKDIRSVLSKAEANLKYANKSWIVIPIEKEKAVNNRYLIQLEEMKHIGVIGVKKPNGFYKRFYSPKDQESPESLSLAFDLFDKELDFRED</sequence>